<evidence type="ECO:0000313" key="4">
    <source>
        <dbReference type="EMBL" id="SDF87997.1"/>
    </source>
</evidence>
<dbReference type="GO" id="GO:0070402">
    <property type="term" value="F:NADPH binding"/>
    <property type="evidence" value="ECO:0007669"/>
    <property type="project" value="TreeGrafter"/>
</dbReference>
<dbReference type="GO" id="GO:0035925">
    <property type="term" value="F:mRNA 3'-UTR AU-rich region binding"/>
    <property type="evidence" value="ECO:0007669"/>
    <property type="project" value="TreeGrafter"/>
</dbReference>
<dbReference type="PANTHER" id="PTHR48106:SF7">
    <property type="entry name" value="DEHYDROGENASE, ZINC-CONTAINING, PUTATIVE (AFU_ORTHOLOGUE AFUA_5G10220)-RELATED"/>
    <property type="match status" value="1"/>
</dbReference>
<organism evidence="4 5">
    <name type="scientific">Terriglobus roseus</name>
    <dbReference type="NCBI Taxonomy" id="392734"/>
    <lineage>
        <taxon>Bacteria</taxon>
        <taxon>Pseudomonadati</taxon>
        <taxon>Acidobacteriota</taxon>
        <taxon>Terriglobia</taxon>
        <taxon>Terriglobales</taxon>
        <taxon>Acidobacteriaceae</taxon>
        <taxon>Terriglobus</taxon>
    </lineage>
</organism>
<dbReference type="PANTHER" id="PTHR48106">
    <property type="entry name" value="QUINONE OXIDOREDUCTASE PIG3-RELATED"/>
    <property type="match status" value="1"/>
</dbReference>
<evidence type="ECO:0000256" key="1">
    <source>
        <dbReference type="ARBA" id="ARBA00022857"/>
    </source>
</evidence>
<dbReference type="InterPro" id="IPR020843">
    <property type="entry name" value="ER"/>
</dbReference>
<keyword evidence="1" id="KW-0521">NADP</keyword>
<dbReference type="InterPro" id="IPR036291">
    <property type="entry name" value="NAD(P)-bd_dom_sf"/>
</dbReference>
<evidence type="ECO:0000313" key="5">
    <source>
        <dbReference type="Proteomes" id="UP000182427"/>
    </source>
</evidence>
<dbReference type="SMART" id="SM00829">
    <property type="entry name" value="PKS_ER"/>
    <property type="match status" value="1"/>
</dbReference>
<dbReference type="SUPFAM" id="SSF50129">
    <property type="entry name" value="GroES-like"/>
    <property type="match status" value="1"/>
</dbReference>
<evidence type="ECO:0000259" key="3">
    <source>
        <dbReference type="SMART" id="SM00829"/>
    </source>
</evidence>
<keyword evidence="5" id="KW-1185">Reference proteome</keyword>
<dbReference type="GO" id="GO:0003960">
    <property type="term" value="F:quinone reductase (NADPH) activity"/>
    <property type="evidence" value="ECO:0007669"/>
    <property type="project" value="TreeGrafter"/>
</dbReference>
<dbReference type="InterPro" id="IPR011032">
    <property type="entry name" value="GroES-like_sf"/>
</dbReference>
<dbReference type="Pfam" id="PF08240">
    <property type="entry name" value="ADH_N"/>
    <property type="match status" value="1"/>
</dbReference>
<accession>A0A1G7PP18</accession>
<dbReference type="Pfam" id="PF00107">
    <property type="entry name" value="ADH_zinc_N"/>
    <property type="match status" value="1"/>
</dbReference>
<dbReference type="AlphaFoldDB" id="A0A1G7PP18"/>
<reference evidence="4 5" key="1">
    <citation type="submission" date="2016-10" db="EMBL/GenBank/DDBJ databases">
        <authorList>
            <person name="de Groot N.N."/>
        </authorList>
    </citation>
    <scope>NUCLEOTIDE SEQUENCE [LARGE SCALE GENOMIC DNA]</scope>
    <source>
        <strain evidence="4 5">GAS232</strain>
    </source>
</reference>
<dbReference type="GO" id="GO:0005829">
    <property type="term" value="C:cytosol"/>
    <property type="evidence" value="ECO:0007669"/>
    <property type="project" value="TreeGrafter"/>
</dbReference>
<protein>
    <submittedName>
        <fullName evidence="4">NADPH:quinone reductase</fullName>
    </submittedName>
</protein>
<dbReference type="InterPro" id="IPR013149">
    <property type="entry name" value="ADH-like_C"/>
</dbReference>
<dbReference type="CDD" id="cd05289">
    <property type="entry name" value="MDR_like_2"/>
    <property type="match status" value="1"/>
</dbReference>
<dbReference type="SUPFAM" id="SSF51735">
    <property type="entry name" value="NAD(P)-binding Rossmann-fold domains"/>
    <property type="match status" value="1"/>
</dbReference>
<dbReference type="Proteomes" id="UP000182427">
    <property type="component" value="Chromosome I"/>
</dbReference>
<dbReference type="InterPro" id="IPR013154">
    <property type="entry name" value="ADH-like_N"/>
</dbReference>
<dbReference type="RefSeq" id="WP_083346348.1">
    <property type="nucleotide sequence ID" value="NZ_LT629690.1"/>
</dbReference>
<sequence length="307" mass="32222">MNAVRLYEYGPAKNLHYETDVPDPQVADDQVLIATAATSINPIDWKMRSGAAQERYPLTFPAILGRDVSGIVRAIGKDVQGVSVGDRVMAFSPESATYASLVSIKAVDITHTPDGLNPIEAAALPLVVLTGDQLVREGCALQPGQSVIVTGALGSVGRAAVHSALTLGANVIAGVRASQVEEAKELGAHGVLAMDDEEARKCMGTVDAIADTTGDKATTPLLTHIREGGVCGTVVTPAPDVSLHPGVRLARVKAHPDPKRVLAFAQDYRDGKFKLPIVRRYALHEAVEAQTFAEKGGTGGKVLLLAL</sequence>
<dbReference type="OrthoDB" id="9792162at2"/>
<feature type="domain" description="Enoyl reductase (ER)" evidence="3">
    <location>
        <begin position="10"/>
        <end position="304"/>
    </location>
</feature>
<dbReference type="Gene3D" id="3.40.50.720">
    <property type="entry name" value="NAD(P)-binding Rossmann-like Domain"/>
    <property type="match status" value="1"/>
</dbReference>
<keyword evidence="2" id="KW-0560">Oxidoreductase</keyword>
<evidence type="ECO:0000256" key="2">
    <source>
        <dbReference type="ARBA" id="ARBA00023002"/>
    </source>
</evidence>
<name>A0A1G7PP18_9BACT</name>
<proteinExistence type="predicted"/>
<dbReference type="Gene3D" id="3.90.180.10">
    <property type="entry name" value="Medium-chain alcohol dehydrogenases, catalytic domain"/>
    <property type="match status" value="1"/>
</dbReference>
<dbReference type="EMBL" id="LT629690">
    <property type="protein sequence ID" value="SDF87997.1"/>
    <property type="molecule type" value="Genomic_DNA"/>
</dbReference>
<gene>
    <name evidence="4" type="ORF">SAMN05444167_3577</name>
</gene>